<dbReference type="AlphaFoldDB" id="A0A1X7D9A7"/>
<reference evidence="4" key="1">
    <citation type="submission" date="2017-04" db="EMBL/GenBank/DDBJ databases">
        <authorList>
            <person name="Varghese N."/>
            <person name="Submissions S."/>
        </authorList>
    </citation>
    <scope>NUCLEOTIDE SEQUENCE [LARGE SCALE GENOMIC DNA]</scope>
    <source>
        <strain evidence="4">B4P</strain>
    </source>
</reference>
<keyword evidence="2" id="KW-0472">Membrane</keyword>
<evidence type="ECO:0000256" key="1">
    <source>
        <dbReference type="SAM" id="MobiDB-lite"/>
    </source>
</evidence>
<keyword evidence="4" id="KW-1185">Reference proteome</keyword>
<dbReference type="EMBL" id="FXAF01000002">
    <property type="protein sequence ID" value="SMF11009.1"/>
    <property type="molecule type" value="Genomic_DNA"/>
</dbReference>
<feature type="transmembrane region" description="Helical" evidence="2">
    <location>
        <begin position="89"/>
        <end position="108"/>
    </location>
</feature>
<evidence type="ECO:0000256" key="2">
    <source>
        <dbReference type="SAM" id="Phobius"/>
    </source>
</evidence>
<keyword evidence="2" id="KW-0812">Transmembrane</keyword>
<organism evidence="3 4">
    <name type="scientific">Xaviernesmea oryzae</name>
    <dbReference type="NCBI Taxonomy" id="464029"/>
    <lineage>
        <taxon>Bacteria</taxon>
        <taxon>Pseudomonadati</taxon>
        <taxon>Pseudomonadota</taxon>
        <taxon>Alphaproteobacteria</taxon>
        <taxon>Hyphomicrobiales</taxon>
        <taxon>Rhizobiaceae</taxon>
        <taxon>Rhizobium/Agrobacterium group</taxon>
        <taxon>Xaviernesmea</taxon>
    </lineage>
</organism>
<gene>
    <name evidence="3" type="ORF">SAMN02982989_5227</name>
</gene>
<feature type="compositionally biased region" description="Basic residues" evidence="1">
    <location>
        <begin position="11"/>
        <end position="20"/>
    </location>
</feature>
<proteinExistence type="predicted"/>
<name>A0A1X7D9A7_9HYPH</name>
<dbReference type="Proteomes" id="UP000192903">
    <property type="component" value="Unassembled WGS sequence"/>
</dbReference>
<accession>A0A1X7D9A7</accession>
<feature type="compositionally biased region" description="Basic and acidic residues" evidence="1">
    <location>
        <begin position="1"/>
        <end position="10"/>
    </location>
</feature>
<dbReference type="RefSeq" id="WP_085420582.1">
    <property type="nucleotide sequence ID" value="NZ_FXAF01000002.1"/>
</dbReference>
<evidence type="ECO:0000313" key="3">
    <source>
        <dbReference type="EMBL" id="SMF11009.1"/>
    </source>
</evidence>
<feature type="region of interest" description="Disordered" evidence="1">
    <location>
        <begin position="1"/>
        <end position="34"/>
    </location>
</feature>
<protein>
    <submittedName>
        <fullName evidence="3">Uncharacterized protein</fullName>
    </submittedName>
</protein>
<sequence>MFERPPDTRTGKLHNRTRWHGHNDNAFSRKKSPADPRACGHLRIEADGKVAEFFVPSDEEAELMVLISEIAASADAEEAVAIARRRRRYLVAGSVAIGISMLALMMLVELAPNFDFEPEYPD</sequence>
<evidence type="ECO:0000313" key="4">
    <source>
        <dbReference type="Proteomes" id="UP000192903"/>
    </source>
</evidence>
<keyword evidence="2" id="KW-1133">Transmembrane helix</keyword>